<sequence length="141" mass="16736">MISIFTIFTLAALIPYVNGYGCDFNYTEEFDEYDMVGNCKNGILQTHIIYHNNQFSYYKKFLWIKYANKVLLINISSKLPQEVILKSFNDFDVRYSQYRHNENLYAFYLIREARSGETIFISNEPVNAMYIFDLTGKLSYF</sequence>
<proteinExistence type="predicted"/>
<reference evidence="1 2" key="1">
    <citation type="submission" date="2007-11" db="EMBL/GenBank/DDBJ databases">
        <title>Complete sequence of chromosome of Shewanella baltica OS195.</title>
        <authorList>
            <consortium name="US DOE Joint Genome Institute"/>
            <person name="Copeland A."/>
            <person name="Lucas S."/>
            <person name="Lapidus A."/>
            <person name="Barry K."/>
            <person name="Glavina del Rio T."/>
            <person name="Dalin E."/>
            <person name="Tice H."/>
            <person name="Pitluck S."/>
            <person name="Chain P."/>
            <person name="Malfatti S."/>
            <person name="Shin M."/>
            <person name="Vergez L."/>
            <person name="Schmutz J."/>
            <person name="Larimer F."/>
            <person name="Land M."/>
            <person name="Hauser L."/>
            <person name="Kyrpides N."/>
            <person name="Kim E."/>
            <person name="Brettar I."/>
            <person name="Rodrigues J."/>
            <person name="Konstantinidis K."/>
            <person name="Klappenbach J."/>
            <person name="Hofle M."/>
            <person name="Tiedje J."/>
            <person name="Richardson P."/>
        </authorList>
    </citation>
    <scope>NUCLEOTIDE SEQUENCE [LARGE SCALE GENOMIC DNA]</scope>
    <source>
        <strain evidence="1 2">OS195</strain>
    </source>
</reference>
<name>A9L061_SHEB9</name>
<organism evidence="1 2">
    <name type="scientific">Shewanella baltica (strain OS195)</name>
    <dbReference type="NCBI Taxonomy" id="399599"/>
    <lineage>
        <taxon>Bacteria</taxon>
        <taxon>Pseudomonadati</taxon>
        <taxon>Pseudomonadota</taxon>
        <taxon>Gammaproteobacteria</taxon>
        <taxon>Alteromonadales</taxon>
        <taxon>Shewanellaceae</taxon>
        <taxon>Shewanella</taxon>
    </lineage>
</organism>
<dbReference type="EMBL" id="CP000891">
    <property type="protein sequence ID" value="ABX47790.1"/>
    <property type="molecule type" value="Genomic_DNA"/>
</dbReference>
<gene>
    <name evidence="1" type="ordered locus">Sbal195_0612</name>
</gene>
<protein>
    <submittedName>
        <fullName evidence="1">Uncharacterized protein</fullName>
    </submittedName>
</protein>
<dbReference type="KEGG" id="sbn:Sbal195_0612"/>
<dbReference type="AlphaFoldDB" id="A9L061"/>
<evidence type="ECO:0000313" key="2">
    <source>
        <dbReference type="Proteomes" id="UP000000770"/>
    </source>
</evidence>
<accession>A9L061</accession>
<evidence type="ECO:0000313" key="1">
    <source>
        <dbReference type="EMBL" id="ABX47790.1"/>
    </source>
</evidence>
<dbReference type="Proteomes" id="UP000000770">
    <property type="component" value="Chromosome"/>
</dbReference>
<dbReference type="HOGENOM" id="CLU_1823999_0_0_6"/>